<evidence type="ECO:0000259" key="9">
    <source>
        <dbReference type="Pfam" id="PF25917"/>
    </source>
</evidence>
<evidence type="ECO:0000256" key="4">
    <source>
        <dbReference type="ARBA" id="ARBA00022519"/>
    </source>
</evidence>
<feature type="domain" description="Multidrug resistance protein MdtA-like alpha-helical hairpin" evidence="8">
    <location>
        <begin position="116"/>
        <end position="185"/>
    </location>
</feature>
<dbReference type="FunFam" id="2.40.420.20:FF:000001">
    <property type="entry name" value="Efflux RND transporter periplasmic adaptor subunit"/>
    <property type="match status" value="1"/>
</dbReference>
<dbReference type="SUPFAM" id="SSF111369">
    <property type="entry name" value="HlyD-like secretion proteins"/>
    <property type="match status" value="1"/>
</dbReference>
<dbReference type="GO" id="GO:0030313">
    <property type="term" value="C:cell envelope"/>
    <property type="evidence" value="ECO:0007669"/>
    <property type="project" value="UniProtKB-SubCell"/>
</dbReference>
<name>A0A917FDM5_9HYPH</name>
<keyword evidence="3" id="KW-1003">Cell membrane</keyword>
<dbReference type="PANTHER" id="PTHR30469">
    <property type="entry name" value="MULTIDRUG RESISTANCE PROTEIN MDTA"/>
    <property type="match status" value="1"/>
</dbReference>
<feature type="coiled-coil region" evidence="6">
    <location>
        <begin position="116"/>
        <end position="174"/>
    </location>
</feature>
<reference evidence="12" key="2">
    <citation type="submission" date="2020-09" db="EMBL/GenBank/DDBJ databases">
        <authorList>
            <person name="Sun Q."/>
            <person name="Sedlacek I."/>
        </authorList>
    </citation>
    <scope>NUCLEOTIDE SEQUENCE</scope>
    <source>
        <strain evidence="12">CCM 7897</strain>
    </source>
</reference>
<protein>
    <submittedName>
        <fullName evidence="12">Multidrug resistance protein</fullName>
    </submittedName>
</protein>
<comment type="subcellular location">
    <subcellularLocation>
        <location evidence="1">Cell membrane</location>
    </subcellularLocation>
</comment>
<evidence type="ECO:0000259" key="11">
    <source>
        <dbReference type="Pfam" id="PF25989"/>
    </source>
</evidence>
<dbReference type="Gene3D" id="2.40.420.20">
    <property type="match status" value="1"/>
</dbReference>
<evidence type="ECO:0000259" key="8">
    <source>
        <dbReference type="Pfam" id="PF25876"/>
    </source>
</evidence>
<evidence type="ECO:0000256" key="5">
    <source>
        <dbReference type="ARBA" id="ARBA00023136"/>
    </source>
</evidence>
<dbReference type="NCBIfam" id="TIGR01730">
    <property type="entry name" value="RND_mfp"/>
    <property type="match status" value="1"/>
</dbReference>
<dbReference type="Proteomes" id="UP000606044">
    <property type="component" value="Unassembled WGS sequence"/>
</dbReference>
<evidence type="ECO:0000256" key="7">
    <source>
        <dbReference type="SAM" id="SignalP"/>
    </source>
</evidence>
<feature type="domain" description="YknX-like C-terminal permuted SH3-like" evidence="11">
    <location>
        <begin position="309"/>
        <end position="377"/>
    </location>
</feature>
<dbReference type="Pfam" id="PF25917">
    <property type="entry name" value="BSH_RND"/>
    <property type="match status" value="1"/>
</dbReference>
<dbReference type="InterPro" id="IPR058624">
    <property type="entry name" value="MdtA-like_HH"/>
</dbReference>
<comment type="similarity">
    <text evidence="2">Belongs to the membrane fusion protein (MFP) (TC 8.A.1) family.</text>
</comment>
<evidence type="ECO:0000256" key="3">
    <source>
        <dbReference type="ARBA" id="ARBA00022475"/>
    </source>
</evidence>
<keyword evidence="13" id="KW-1185">Reference proteome</keyword>
<keyword evidence="6" id="KW-0175">Coiled coil</keyword>
<accession>A0A917FDM5</accession>
<dbReference type="InterPro" id="IPR058625">
    <property type="entry name" value="MdtA-like_BSH"/>
</dbReference>
<comment type="caution">
    <text evidence="12">The sequence shown here is derived from an EMBL/GenBank/DDBJ whole genome shotgun (WGS) entry which is preliminary data.</text>
</comment>
<dbReference type="Pfam" id="PF25989">
    <property type="entry name" value="YknX_C"/>
    <property type="match status" value="1"/>
</dbReference>
<dbReference type="GO" id="GO:1990281">
    <property type="term" value="C:efflux pump complex"/>
    <property type="evidence" value="ECO:0007669"/>
    <property type="project" value="TreeGrafter"/>
</dbReference>
<sequence>MPPKPSSQRTPSLNRSLIRATGAVCLATAGLLSGSASSVEAETNRPTPVPVQVATAGAQNVPVFVTALGTVRAFNTVTVRTRVDGELQQVLFDEGQDVSQGQLLAIIDPRAYEAALQQANARLQQDSATLSNAQLNLDRDSRLGKDDFVSTQTIDNEKAQVAQLTAQVAQDKAAITSASVQLSYTRITSPISGRAGLRLVDQGNIVHATDTTGLVVINQLHPIAAISALPQDSIAAVRNALSAGTTEAVALSREDGQVLATGSVALIDNQIDTDSGTVKLKSVFPNADDALWPGQFVDVRIRVGTLDKALTVPAGALQRGPDGTFVYAVTPDNRAQQVPVTVGQIADGIAVIKSGLAEGQPVITAGQYRVRPGSAVSADATDEGAK</sequence>
<dbReference type="Pfam" id="PF25876">
    <property type="entry name" value="HH_MFP_RND"/>
    <property type="match status" value="1"/>
</dbReference>
<feature type="domain" description="Multidrug resistance protein MdtA-like barrel-sandwich hybrid" evidence="9">
    <location>
        <begin position="75"/>
        <end position="217"/>
    </location>
</feature>
<evidence type="ECO:0000259" key="10">
    <source>
        <dbReference type="Pfam" id="PF25944"/>
    </source>
</evidence>
<dbReference type="InterPro" id="IPR058626">
    <property type="entry name" value="MdtA-like_b-barrel"/>
</dbReference>
<dbReference type="EMBL" id="BMCT01000005">
    <property type="protein sequence ID" value="GGF71251.1"/>
    <property type="molecule type" value="Genomic_DNA"/>
</dbReference>
<evidence type="ECO:0000256" key="1">
    <source>
        <dbReference type="ARBA" id="ARBA00004236"/>
    </source>
</evidence>
<dbReference type="GO" id="GO:0015562">
    <property type="term" value="F:efflux transmembrane transporter activity"/>
    <property type="evidence" value="ECO:0007669"/>
    <property type="project" value="TreeGrafter"/>
</dbReference>
<feature type="domain" description="Multidrug resistance protein MdtA-like beta-barrel" evidence="10">
    <location>
        <begin position="228"/>
        <end position="305"/>
    </location>
</feature>
<keyword evidence="5" id="KW-0472">Membrane</keyword>
<dbReference type="Gene3D" id="2.40.30.170">
    <property type="match status" value="1"/>
</dbReference>
<dbReference type="Gene3D" id="2.40.50.100">
    <property type="match status" value="1"/>
</dbReference>
<dbReference type="PANTHER" id="PTHR30469:SF12">
    <property type="entry name" value="MULTIDRUG RESISTANCE PROTEIN MDTA"/>
    <property type="match status" value="1"/>
</dbReference>
<dbReference type="InterPro" id="IPR006143">
    <property type="entry name" value="RND_pump_MFP"/>
</dbReference>
<dbReference type="InterPro" id="IPR058637">
    <property type="entry name" value="YknX-like_C"/>
</dbReference>
<dbReference type="AlphaFoldDB" id="A0A917FDM5"/>
<reference evidence="12" key="1">
    <citation type="journal article" date="2014" name="Int. J. Syst. Evol. Microbiol.">
        <title>Complete genome sequence of Corynebacterium casei LMG S-19264T (=DSM 44701T), isolated from a smear-ripened cheese.</title>
        <authorList>
            <consortium name="US DOE Joint Genome Institute (JGI-PGF)"/>
            <person name="Walter F."/>
            <person name="Albersmeier A."/>
            <person name="Kalinowski J."/>
            <person name="Ruckert C."/>
        </authorList>
    </citation>
    <scope>NUCLEOTIDE SEQUENCE</scope>
    <source>
        <strain evidence="12">CCM 7897</strain>
    </source>
</reference>
<feature type="chain" id="PRO_5037364055" evidence="7">
    <location>
        <begin position="42"/>
        <end position="386"/>
    </location>
</feature>
<evidence type="ECO:0000313" key="13">
    <source>
        <dbReference type="Proteomes" id="UP000606044"/>
    </source>
</evidence>
<evidence type="ECO:0000256" key="2">
    <source>
        <dbReference type="ARBA" id="ARBA00009477"/>
    </source>
</evidence>
<evidence type="ECO:0000256" key="6">
    <source>
        <dbReference type="SAM" id="Coils"/>
    </source>
</evidence>
<keyword evidence="4" id="KW-0997">Cell inner membrane</keyword>
<keyword evidence="7" id="KW-0732">Signal</keyword>
<feature type="signal peptide" evidence="7">
    <location>
        <begin position="1"/>
        <end position="41"/>
    </location>
</feature>
<proteinExistence type="inferred from homology"/>
<dbReference type="Gene3D" id="1.10.287.470">
    <property type="entry name" value="Helix hairpin bin"/>
    <property type="match status" value="1"/>
</dbReference>
<gene>
    <name evidence="12" type="ORF">GCM10007301_33730</name>
</gene>
<organism evidence="12 13">
    <name type="scientific">Azorhizobium oxalatiphilum</name>
    <dbReference type="NCBI Taxonomy" id="980631"/>
    <lineage>
        <taxon>Bacteria</taxon>
        <taxon>Pseudomonadati</taxon>
        <taxon>Pseudomonadota</taxon>
        <taxon>Alphaproteobacteria</taxon>
        <taxon>Hyphomicrobiales</taxon>
        <taxon>Xanthobacteraceae</taxon>
        <taxon>Azorhizobium</taxon>
    </lineage>
</organism>
<evidence type="ECO:0000313" key="12">
    <source>
        <dbReference type="EMBL" id="GGF71251.1"/>
    </source>
</evidence>
<dbReference type="Pfam" id="PF25944">
    <property type="entry name" value="Beta-barrel_RND"/>
    <property type="match status" value="1"/>
</dbReference>